<comment type="cofactor">
    <cofactor evidence="1">
        <name>Fe cation</name>
        <dbReference type="ChEBI" id="CHEBI:24875"/>
    </cofactor>
</comment>
<keyword evidence="3" id="KW-0479">Metal-binding</keyword>
<evidence type="ECO:0000313" key="6">
    <source>
        <dbReference type="Proteomes" id="UP001310594"/>
    </source>
</evidence>
<evidence type="ECO:0000256" key="4">
    <source>
        <dbReference type="ARBA" id="ARBA00023004"/>
    </source>
</evidence>
<dbReference type="GO" id="GO:0046872">
    <property type="term" value="F:metal ion binding"/>
    <property type="evidence" value="ECO:0007669"/>
    <property type="project" value="UniProtKB-KW"/>
</dbReference>
<comment type="similarity">
    <text evidence="2">Belongs to the PhyH family.</text>
</comment>
<dbReference type="EMBL" id="JAVRQU010000013">
    <property type="protein sequence ID" value="KAK5695917.1"/>
    <property type="molecule type" value="Genomic_DNA"/>
</dbReference>
<keyword evidence="4" id="KW-0408">Iron</keyword>
<gene>
    <name evidence="5" type="ORF">LTR97_008337</name>
</gene>
<organism evidence="5 6">
    <name type="scientific">Elasticomyces elasticus</name>
    <dbReference type="NCBI Taxonomy" id="574655"/>
    <lineage>
        <taxon>Eukaryota</taxon>
        <taxon>Fungi</taxon>
        <taxon>Dikarya</taxon>
        <taxon>Ascomycota</taxon>
        <taxon>Pezizomycotina</taxon>
        <taxon>Dothideomycetes</taxon>
        <taxon>Dothideomycetidae</taxon>
        <taxon>Mycosphaerellales</taxon>
        <taxon>Teratosphaeriaceae</taxon>
        <taxon>Elasticomyces</taxon>
    </lineage>
</organism>
<comment type="caution">
    <text evidence="5">The sequence shown here is derived from an EMBL/GenBank/DDBJ whole genome shotgun (WGS) entry which is preliminary data.</text>
</comment>
<accession>A0AAN7W1J5</accession>
<proteinExistence type="inferred from homology"/>
<protein>
    <recommendedName>
        <fullName evidence="7">Phytanoyl-CoA dioxygenase</fullName>
    </recommendedName>
</protein>
<dbReference type="PANTHER" id="PTHR20883">
    <property type="entry name" value="PHYTANOYL-COA DIOXYGENASE DOMAIN CONTAINING 1"/>
    <property type="match status" value="1"/>
</dbReference>
<name>A0AAN7W1J5_9PEZI</name>
<evidence type="ECO:0000313" key="5">
    <source>
        <dbReference type="EMBL" id="KAK5695917.1"/>
    </source>
</evidence>
<dbReference type="PANTHER" id="PTHR20883:SF15">
    <property type="entry name" value="PHYTANOYL-COA DIOXYGENASE DOMAIN-CONTAINING PROTEIN 1"/>
    <property type="match status" value="1"/>
</dbReference>
<dbReference type="Proteomes" id="UP001310594">
    <property type="component" value="Unassembled WGS sequence"/>
</dbReference>
<evidence type="ECO:0000256" key="3">
    <source>
        <dbReference type="ARBA" id="ARBA00022723"/>
    </source>
</evidence>
<reference evidence="5" key="1">
    <citation type="submission" date="2023-08" db="EMBL/GenBank/DDBJ databases">
        <title>Black Yeasts Isolated from many extreme environments.</title>
        <authorList>
            <person name="Coleine C."/>
            <person name="Stajich J.E."/>
            <person name="Selbmann L."/>
        </authorList>
    </citation>
    <scope>NUCLEOTIDE SEQUENCE</scope>
    <source>
        <strain evidence="5">CCFEE 5810</strain>
    </source>
</reference>
<dbReference type="Gene3D" id="2.60.120.620">
    <property type="entry name" value="q2cbj1_9rhob like domain"/>
    <property type="match status" value="1"/>
</dbReference>
<evidence type="ECO:0008006" key="7">
    <source>
        <dbReference type="Google" id="ProtNLM"/>
    </source>
</evidence>
<dbReference type="Pfam" id="PF05721">
    <property type="entry name" value="PhyH"/>
    <property type="match status" value="1"/>
</dbReference>
<dbReference type="AlphaFoldDB" id="A0AAN7W1J5"/>
<evidence type="ECO:0000256" key="2">
    <source>
        <dbReference type="ARBA" id="ARBA00005830"/>
    </source>
</evidence>
<evidence type="ECO:0000256" key="1">
    <source>
        <dbReference type="ARBA" id="ARBA00001962"/>
    </source>
</evidence>
<dbReference type="SUPFAM" id="SSF51197">
    <property type="entry name" value="Clavaminate synthase-like"/>
    <property type="match status" value="1"/>
</dbReference>
<dbReference type="InterPro" id="IPR008775">
    <property type="entry name" value="Phytyl_CoA_dOase-like"/>
</dbReference>
<sequence length="303" mass="33828">MPHPTQASITRVDSTKVSPPNVTAIIREEGAVVLQGFISPESVQQINHELDEPLAKMAPGSTHGAEHIRKFHGAQTKRMTNMVVRSKTFREQLFDHDYIHDLCRHTFHNETGSYWMMSTQLIEIGPGNVEQPLHRDADQYQVFSKLGNDGPEAVLNFLCALTDCTKDNGATRVVPGSNKWPDWSVRAPQDDTISAELDAGDVLLINGRLMHGGGANRTQESRRVISWSFIPSFLTPEEAYPFIVPMDLAKTLSPRSQRMLGFRSQFPIDSPGLWQSDYSELADFLGLEGDDPDVDKVKMAGKR</sequence>